<dbReference type="Pfam" id="PF02558">
    <property type="entry name" value="ApbA"/>
    <property type="match status" value="1"/>
</dbReference>
<proteinExistence type="predicted"/>
<feature type="transmembrane region" description="Helical" evidence="1">
    <location>
        <begin position="12"/>
        <end position="29"/>
    </location>
</feature>
<evidence type="ECO:0000259" key="2">
    <source>
        <dbReference type="Pfam" id="PF02558"/>
    </source>
</evidence>
<dbReference type="InterPro" id="IPR008927">
    <property type="entry name" value="6-PGluconate_DH-like_C_sf"/>
</dbReference>
<evidence type="ECO:0000313" key="5">
    <source>
        <dbReference type="Proteomes" id="UP000001640"/>
    </source>
</evidence>
<name>G0V902_NAUCA</name>
<dbReference type="PANTHER" id="PTHR21708">
    <property type="entry name" value="PROBABLE 2-DEHYDROPANTOATE 2-REDUCTASE"/>
    <property type="match status" value="1"/>
</dbReference>
<dbReference type="KEGG" id="ncs:NCAS_0A13930"/>
<dbReference type="Gene3D" id="3.40.50.720">
    <property type="entry name" value="NAD(P)-binding Rossmann-like Domain"/>
    <property type="match status" value="1"/>
</dbReference>
<dbReference type="GO" id="GO:0005737">
    <property type="term" value="C:cytoplasm"/>
    <property type="evidence" value="ECO:0007669"/>
    <property type="project" value="TreeGrafter"/>
</dbReference>
<dbReference type="SUPFAM" id="SSF48179">
    <property type="entry name" value="6-phosphogluconate dehydrogenase C-terminal domain-like"/>
    <property type="match status" value="1"/>
</dbReference>
<sequence length="360" mass="40597">MNQITQDKPNVLVIGAGGVGVITALSLYVKNECYVSLVVRSDYGHVQKQGYQIDSCDYGKFDNWRPHAIYKSVEEASQSKVFFNYVVVTTKNIPDGPPHSTVPHILEPILKSNSSLSNKWFTNILLVQNGIDIEKDIIETFSKDQFQYTVLSGIQFIGSTKIGSGNIKQIGKDHITVGPFLQSDPDAIKASHAFIQLYDNKGINFVEFDQRVRYNRWKKLLYNAAINTATALVQLDVPRCLEFSKGNDSSTEFQIFIPAMREIVKIAATEGIVLDEQFIEFFTNITRNKMFRPSMCVDVDKGQLMELEVILGNPIRIAKKNGVETPVLSMLYNLLILVQGKLLERNNLIQFDETTCRLAE</sequence>
<keyword evidence="1" id="KW-1133">Transmembrane helix</keyword>
<dbReference type="EMBL" id="HE576752">
    <property type="protein sequence ID" value="CCC67951.1"/>
    <property type="molecule type" value="Genomic_DNA"/>
</dbReference>
<dbReference type="OrthoDB" id="3609at2759"/>
<keyword evidence="1" id="KW-0472">Membrane</keyword>
<keyword evidence="5" id="KW-1185">Reference proteome</keyword>
<keyword evidence="1" id="KW-0812">Transmembrane</keyword>
<dbReference type="eggNOG" id="ENOG502QWBM">
    <property type="taxonomic scope" value="Eukaryota"/>
</dbReference>
<dbReference type="Pfam" id="PF08546">
    <property type="entry name" value="ApbA_C"/>
    <property type="match status" value="1"/>
</dbReference>
<protein>
    <recommendedName>
        <fullName evidence="6">2-dehydropantoate 2-reductase</fullName>
    </recommendedName>
</protein>
<dbReference type="Gene3D" id="1.10.1040.10">
    <property type="entry name" value="N-(1-d-carboxylethyl)-l-norvaline Dehydrogenase, domain 2"/>
    <property type="match status" value="1"/>
</dbReference>
<evidence type="ECO:0000256" key="1">
    <source>
        <dbReference type="SAM" id="Phobius"/>
    </source>
</evidence>
<dbReference type="FunCoup" id="G0V902">
    <property type="interactions" value="55"/>
</dbReference>
<dbReference type="InterPro" id="IPR051402">
    <property type="entry name" value="KPR-Related"/>
</dbReference>
<dbReference type="GeneID" id="96901428"/>
<dbReference type="FunFam" id="1.10.1040.10:FF:000017">
    <property type="entry name" value="2-dehydropantoate 2-reductase"/>
    <property type="match status" value="1"/>
</dbReference>
<dbReference type="RefSeq" id="XP_003674331.1">
    <property type="nucleotide sequence ID" value="XM_003674283.1"/>
</dbReference>
<dbReference type="InterPro" id="IPR013332">
    <property type="entry name" value="KPR_N"/>
</dbReference>
<dbReference type="InterPro" id="IPR013328">
    <property type="entry name" value="6PGD_dom2"/>
</dbReference>
<gene>
    <name evidence="4" type="primary">NCAS0A13930</name>
    <name evidence="4" type="ordered locus">NCAS_0A13930</name>
</gene>
<reference evidence="4 5" key="1">
    <citation type="journal article" date="2011" name="Proc. Natl. Acad. Sci. U.S.A.">
        <title>Evolutionary erosion of yeast sex chromosomes by mating-type switching accidents.</title>
        <authorList>
            <person name="Gordon J.L."/>
            <person name="Armisen D."/>
            <person name="Proux-Wera E."/>
            <person name="Oheigeartaigh S.S."/>
            <person name="Byrne K.P."/>
            <person name="Wolfe K.H."/>
        </authorList>
    </citation>
    <scope>NUCLEOTIDE SEQUENCE [LARGE SCALE GENOMIC DNA]</scope>
    <source>
        <strain evidence="5">ATCC 76901 / BCRC 22586 / CBS 4309 / NBRC 1992 / NRRL Y-12630</strain>
    </source>
</reference>
<dbReference type="InterPro" id="IPR013752">
    <property type="entry name" value="KPA_reductase"/>
</dbReference>
<dbReference type="PANTHER" id="PTHR21708:SF30">
    <property type="entry name" value="2-DEHYDROPANTOATE 2-REDUCTASE-RELATED"/>
    <property type="match status" value="1"/>
</dbReference>
<evidence type="ECO:0000313" key="4">
    <source>
        <dbReference type="EMBL" id="CCC67951.1"/>
    </source>
</evidence>
<dbReference type="AlphaFoldDB" id="G0V902"/>
<accession>G0V902</accession>
<feature type="domain" description="Ketopantoate reductase C-terminal" evidence="3">
    <location>
        <begin position="212"/>
        <end position="337"/>
    </location>
</feature>
<dbReference type="STRING" id="1064592.G0V902"/>
<dbReference type="Proteomes" id="UP000001640">
    <property type="component" value="Chromosome 1"/>
</dbReference>
<organism evidence="4 5">
    <name type="scientific">Naumovozyma castellii</name>
    <name type="common">Yeast</name>
    <name type="synonym">Saccharomyces castellii</name>
    <dbReference type="NCBI Taxonomy" id="27288"/>
    <lineage>
        <taxon>Eukaryota</taxon>
        <taxon>Fungi</taxon>
        <taxon>Dikarya</taxon>
        <taxon>Ascomycota</taxon>
        <taxon>Saccharomycotina</taxon>
        <taxon>Saccharomycetes</taxon>
        <taxon>Saccharomycetales</taxon>
        <taxon>Saccharomycetaceae</taxon>
        <taxon>Naumovozyma</taxon>
    </lineage>
</organism>
<reference key="2">
    <citation type="submission" date="2011-08" db="EMBL/GenBank/DDBJ databases">
        <title>Genome sequence of Naumovozyma castellii.</title>
        <authorList>
            <person name="Gordon J.L."/>
            <person name="Armisen D."/>
            <person name="Proux-Wera E."/>
            <person name="OhEigeartaigh S.S."/>
            <person name="Byrne K.P."/>
            <person name="Wolfe K.H."/>
        </authorList>
    </citation>
    <scope>NUCLEOTIDE SEQUENCE</scope>
    <source>
        <strain>Type strain:CBS 4309</strain>
    </source>
</reference>
<dbReference type="OMA" id="MCAITQL"/>
<evidence type="ECO:0000259" key="3">
    <source>
        <dbReference type="Pfam" id="PF08546"/>
    </source>
</evidence>
<feature type="domain" description="Ketopantoate reductase N-terminal" evidence="2">
    <location>
        <begin position="11"/>
        <end position="180"/>
    </location>
</feature>
<evidence type="ECO:0008006" key="6">
    <source>
        <dbReference type="Google" id="ProtNLM"/>
    </source>
</evidence>
<dbReference type="HOGENOM" id="CLU_031468_2_1_1"/>
<dbReference type="InParanoid" id="G0V902"/>